<dbReference type="GO" id="GO:0008270">
    <property type="term" value="F:zinc ion binding"/>
    <property type="evidence" value="ECO:0007669"/>
    <property type="project" value="UniProtKB-UniRule"/>
</dbReference>
<dbReference type="InterPro" id="IPR030873">
    <property type="entry name" value="Protease_BepA"/>
</dbReference>
<dbReference type="OrthoDB" id="9810445at2"/>
<feature type="signal peptide" evidence="8">
    <location>
        <begin position="1"/>
        <end position="21"/>
    </location>
</feature>
<evidence type="ECO:0000256" key="3">
    <source>
        <dbReference type="ARBA" id="ARBA00022729"/>
    </source>
</evidence>
<dbReference type="GO" id="GO:0004222">
    <property type="term" value="F:metalloendopeptidase activity"/>
    <property type="evidence" value="ECO:0007669"/>
    <property type="project" value="InterPro"/>
</dbReference>
<comment type="function">
    <text evidence="8">Functions as both a chaperone and a metalloprotease. Maintains the integrity of the outer membrane by promoting either the assembly or the elimination of outer membrane proteins, depending on their folding state.</text>
</comment>
<keyword evidence="5 8" id="KW-0378">Hydrolase</keyword>
<evidence type="ECO:0000259" key="9">
    <source>
        <dbReference type="Pfam" id="PF01435"/>
    </source>
</evidence>
<evidence type="ECO:0000256" key="2">
    <source>
        <dbReference type="ARBA" id="ARBA00022723"/>
    </source>
</evidence>
<dbReference type="EMBL" id="LT629785">
    <property type="protein sequence ID" value="SDU14133.1"/>
    <property type="molecule type" value="Genomic_DNA"/>
</dbReference>
<evidence type="ECO:0000256" key="8">
    <source>
        <dbReference type="HAMAP-Rule" id="MF_00997"/>
    </source>
</evidence>
<dbReference type="EC" id="3.4.-.-" evidence="8"/>
<dbReference type="PANTHER" id="PTHR22726:SF1">
    <property type="entry name" value="METALLOENDOPEPTIDASE OMA1, MITOCHONDRIAL"/>
    <property type="match status" value="1"/>
</dbReference>
<dbReference type="Proteomes" id="UP000243232">
    <property type="component" value="Chromosome I"/>
</dbReference>
<keyword evidence="4 8" id="KW-0574">Periplasm</keyword>
<organism evidence="10 11">
    <name type="scientific">Pseudomonas pohangensis</name>
    <dbReference type="NCBI Taxonomy" id="364197"/>
    <lineage>
        <taxon>Bacteria</taxon>
        <taxon>Pseudomonadati</taxon>
        <taxon>Pseudomonadota</taxon>
        <taxon>Gammaproteobacteria</taxon>
        <taxon>Pseudomonadales</taxon>
        <taxon>Pseudomonadaceae</taxon>
        <taxon>Pseudomonas</taxon>
    </lineage>
</organism>
<evidence type="ECO:0000256" key="5">
    <source>
        <dbReference type="ARBA" id="ARBA00022801"/>
    </source>
</evidence>
<feature type="active site" evidence="8">
    <location>
        <position position="128"/>
    </location>
</feature>
<accession>A0A1H2G3G9</accession>
<keyword evidence="11" id="KW-1185">Reference proteome</keyword>
<evidence type="ECO:0000256" key="4">
    <source>
        <dbReference type="ARBA" id="ARBA00022764"/>
    </source>
</evidence>
<keyword evidence="3 8" id="KW-0732">Signal</keyword>
<evidence type="ECO:0000256" key="7">
    <source>
        <dbReference type="ARBA" id="ARBA00023049"/>
    </source>
</evidence>
<dbReference type="Pfam" id="PF14559">
    <property type="entry name" value="TPR_19"/>
    <property type="match status" value="2"/>
</dbReference>
<gene>
    <name evidence="10" type="ORF">SAMN05216296_2012</name>
</gene>
<evidence type="ECO:0000256" key="6">
    <source>
        <dbReference type="ARBA" id="ARBA00022833"/>
    </source>
</evidence>
<dbReference type="Pfam" id="PF01435">
    <property type="entry name" value="Peptidase_M48"/>
    <property type="match status" value="1"/>
</dbReference>
<dbReference type="CDD" id="cd07324">
    <property type="entry name" value="M48C_Oma1-like"/>
    <property type="match status" value="1"/>
</dbReference>
<dbReference type="SUPFAM" id="SSF48452">
    <property type="entry name" value="TPR-like"/>
    <property type="match status" value="1"/>
</dbReference>
<comment type="similarity">
    <text evidence="8">Belongs to the peptidase M48 family. BepA subfamily.</text>
</comment>
<dbReference type="HAMAP" id="MF_00997">
    <property type="entry name" value="Protease_BepA"/>
    <property type="match status" value="1"/>
</dbReference>
<proteinExistence type="inferred from homology"/>
<feature type="chain" id="PRO_5009355791" description="Putative beta-barrel assembly-enhancing protease" evidence="8">
    <location>
        <begin position="22"/>
        <end position="477"/>
    </location>
</feature>
<feature type="domain" description="Peptidase M48" evidence="9">
    <location>
        <begin position="63"/>
        <end position="251"/>
    </location>
</feature>
<name>A0A1H2G3G9_9PSED</name>
<dbReference type="STRING" id="364197.SAMN05216296_2012"/>
<keyword evidence="1 8" id="KW-0645">Protease</keyword>
<dbReference type="RefSeq" id="WP_090194626.1">
    <property type="nucleotide sequence ID" value="NZ_LT629785.1"/>
</dbReference>
<sequence precursor="true">MHHLRHSLLTLACLMTAPVGASDLPSFGDSSSGIVSLRQERELGHAYLSIIRGQTEQIPDPLLKDYLESNVYRLAESSEVQDRRFNFILLKSNQLNAFAAPGGIIGVNGGLFLYAQTEGEFSSVLAHELAHLSQRHFARGIEAQQQMQLPAMAGILAGIVAMAAGAGNAGMAAIASTQAAAMQESQRFSRQNEQEADRIGMQTLENSGYDPRSMPDMFGRLLSQYRYNSRPPEFLLSHPVTESRIADTRNRAEQYPAGGVKDTTRYQLMRARTQLVFEETPGLAAKRFQAMLNDNPKFDPARYGLAIAQIQAEQIKPAGENLKQLLAKAPNEIVYNLAQIELDMSAKRYGDVRSRLDTLLKTFPDNYPVLQAQVNLQVKQGQKVQAEETLDQLVKMRPYDPEIWYQVAEIRGQNGNIIGLHQARAEYFALVGDYRQAIEQLNYAKRRAASNFPLAARIDARQKQLIEEQEILQSMMR</sequence>
<dbReference type="Gene3D" id="1.25.40.10">
    <property type="entry name" value="Tetratricopeptide repeat domain"/>
    <property type="match status" value="1"/>
</dbReference>
<dbReference type="GO" id="GO:0051603">
    <property type="term" value="P:proteolysis involved in protein catabolic process"/>
    <property type="evidence" value="ECO:0007669"/>
    <property type="project" value="TreeGrafter"/>
</dbReference>
<feature type="active site" description="Proton donor" evidence="8">
    <location>
        <position position="197"/>
    </location>
</feature>
<feature type="binding site" evidence="8">
    <location>
        <position position="131"/>
    </location>
    <ligand>
        <name>Zn(2+)</name>
        <dbReference type="ChEBI" id="CHEBI:29105"/>
        <note>catalytic</note>
    </ligand>
</feature>
<dbReference type="GO" id="GO:0042597">
    <property type="term" value="C:periplasmic space"/>
    <property type="evidence" value="ECO:0007669"/>
    <property type="project" value="UniProtKB-SubCell"/>
</dbReference>
<dbReference type="GO" id="GO:0016020">
    <property type="term" value="C:membrane"/>
    <property type="evidence" value="ECO:0007669"/>
    <property type="project" value="InterPro"/>
</dbReference>
<comment type="subcellular location">
    <subcellularLocation>
        <location evidence="8">Periplasm</location>
    </subcellularLocation>
</comment>
<comment type="cofactor">
    <cofactor evidence="8">
        <name>Zn(2+)</name>
        <dbReference type="ChEBI" id="CHEBI:29105"/>
    </cofactor>
    <text evidence="8">Binds 1 zinc ion per subunit.</text>
</comment>
<dbReference type="InterPro" id="IPR051156">
    <property type="entry name" value="Mito/Outer_Membr_Metalloprot"/>
</dbReference>
<evidence type="ECO:0000313" key="10">
    <source>
        <dbReference type="EMBL" id="SDU14133.1"/>
    </source>
</evidence>
<reference evidence="11" key="1">
    <citation type="submission" date="2016-10" db="EMBL/GenBank/DDBJ databases">
        <authorList>
            <person name="Varghese N."/>
            <person name="Submissions S."/>
        </authorList>
    </citation>
    <scope>NUCLEOTIDE SEQUENCE [LARGE SCALE GENOMIC DNA]</scope>
    <source>
        <strain evidence="11">DSM 17875</strain>
    </source>
</reference>
<dbReference type="InterPro" id="IPR011990">
    <property type="entry name" value="TPR-like_helical_dom_sf"/>
</dbReference>
<dbReference type="AlphaFoldDB" id="A0A1H2G3G9"/>
<protein>
    <recommendedName>
        <fullName evidence="8">Putative beta-barrel assembly-enhancing protease</fullName>
        <ecNumber evidence="8">3.4.-.-</ecNumber>
    </recommendedName>
</protein>
<evidence type="ECO:0000256" key="1">
    <source>
        <dbReference type="ARBA" id="ARBA00022670"/>
    </source>
</evidence>
<dbReference type="PANTHER" id="PTHR22726">
    <property type="entry name" value="METALLOENDOPEPTIDASE OMA1"/>
    <property type="match status" value="1"/>
</dbReference>
<feature type="binding site" evidence="8">
    <location>
        <position position="193"/>
    </location>
    <ligand>
        <name>Zn(2+)</name>
        <dbReference type="ChEBI" id="CHEBI:29105"/>
        <note>catalytic</note>
    </ligand>
</feature>
<dbReference type="InterPro" id="IPR001915">
    <property type="entry name" value="Peptidase_M48"/>
</dbReference>
<feature type="binding site" evidence="8">
    <location>
        <position position="127"/>
    </location>
    <ligand>
        <name>Zn(2+)</name>
        <dbReference type="ChEBI" id="CHEBI:29105"/>
        <note>catalytic</note>
    </ligand>
</feature>
<keyword evidence="6 8" id="KW-0862">Zinc</keyword>
<keyword evidence="7 8" id="KW-0482">Metalloprotease</keyword>
<evidence type="ECO:0000313" key="11">
    <source>
        <dbReference type="Proteomes" id="UP000243232"/>
    </source>
</evidence>
<dbReference type="Gene3D" id="3.30.2010.10">
    <property type="entry name" value="Metalloproteases ('zincins'), catalytic domain"/>
    <property type="match status" value="1"/>
</dbReference>
<keyword evidence="2 8" id="KW-0479">Metal-binding</keyword>